<sequence length="179" mass="20145">MEAIGILEVILSSIELIKGINTTIKDLKGTPLIFQTIHDQVNQITHQLNHLQRESQTRILPQDLREAWLGYQQTCNRTLKRVQEILCSYATGNKTKLAVFNNAKFQYMGGKEELDGLLRPLRECNNYFTWLSENILKVCLTTNLLNGGGRVSADVVPVLSLGQYVQLVQEADAAKQESS</sequence>
<evidence type="ECO:0000313" key="1">
    <source>
        <dbReference type="EMBL" id="KAG4415387.1"/>
    </source>
</evidence>
<dbReference type="OrthoDB" id="3545872at2759"/>
<reference evidence="1" key="1">
    <citation type="submission" date="2021-02" db="EMBL/GenBank/DDBJ databases">
        <title>Genome sequence Cadophora malorum strain M34.</title>
        <authorList>
            <person name="Stefanovic E."/>
            <person name="Vu D."/>
            <person name="Scully C."/>
            <person name="Dijksterhuis J."/>
            <person name="Roader J."/>
            <person name="Houbraken J."/>
        </authorList>
    </citation>
    <scope>NUCLEOTIDE SEQUENCE</scope>
    <source>
        <strain evidence="1">M34</strain>
    </source>
</reference>
<proteinExistence type="predicted"/>
<organism evidence="1 2">
    <name type="scientific">Cadophora malorum</name>
    <dbReference type="NCBI Taxonomy" id="108018"/>
    <lineage>
        <taxon>Eukaryota</taxon>
        <taxon>Fungi</taxon>
        <taxon>Dikarya</taxon>
        <taxon>Ascomycota</taxon>
        <taxon>Pezizomycotina</taxon>
        <taxon>Leotiomycetes</taxon>
        <taxon>Helotiales</taxon>
        <taxon>Ploettnerulaceae</taxon>
        <taxon>Cadophora</taxon>
    </lineage>
</organism>
<comment type="caution">
    <text evidence="1">The sequence shown here is derived from an EMBL/GenBank/DDBJ whole genome shotgun (WGS) entry which is preliminary data.</text>
</comment>
<dbReference type="AlphaFoldDB" id="A0A8H7T943"/>
<evidence type="ECO:0000313" key="2">
    <source>
        <dbReference type="Proteomes" id="UP000664132"/>
    </source>
</evidence>
<dbReference type="EMBL" id="JAFJYH010000224">
    <property type="protein sequence ID" value="KAG4415387.1"/>
    <property type="molecule type" value="Genomic_DNA"/>
</dbReference>
<gene>
    <name evidence="1" type="ORF">IFR04_011483</name>
</gene>
<accession>A0A8H7T943</accession>
<name>A0A8H7T943_9HELO</name>
<protein>
    <submittedName>
        <fullName evidence="1">Uncharacterized protein</fullName>
    </submittedName>
</protein>
<keyword evidence="2" id="KW-1185">Reference proteome</keyword>
<dbReference type="Proteomes" id="UP000664132">
    <property type="component" value="Unassembled WGS sequence"/>
</dbReference>